<evidence type="ECO:0000256" key="2">
    <source>
        <dbReference type="ARBA" id="ARBA00005184"/>
    </source>
</evidence>
<protein>
    <recommendedName>
        <fullName evidence="4">pectinesterase</fullName>
        <ecNumber evidence="4">3.1.1.11</ecNumber>
    </recommendedName>
</protein>
<comment type="subcellular location">
    <subcellularLocation>
        <location evidence="1">Secreted</location>
        <location evidence="1">Cell wall</location>
    </subcellularLocation>
</comment>
<dbReference type="InterPro" id="IPR000070">
    <property type="entry name" value="Pectinesterase_cat"/>
</dbReference>
<dbReference type="PANTHER" id="PTHR31321">
    <property type="entry name" value="ACYL-COA THIOESTER HYDROLASE YBHC-RELATED"/>
    <property type="match status" value="1"/>
</dbReference>
<evidence type="ECO:0000256" key="1">
    <source>
        <dbReference type="ARBA" id="ARBA00004191"/>
    </source>
</evidence>
<evidence type="ECO:0000256" key="6">
    <source>
        <dbReference type="ARBA" id="ARBA00022801"/>
    </source>
</evidence>
<evidence type="ECO:0000256" key="3">
    <source>
        <dbReference type="ARBA" id="ARBA00008891"/>
    </source>
</evidence>
<sequence length="113" mass="12671">MAKELEPKQLLLGSARNWNRNWSILRSSWLPMPRVVFAYSSMTEVINPEGWSGNNHPEREAQVFFGEYKNTGPGAAPAGRVKYAKQLTEEEVKPFLSLGFIKGASRLLPPPKA</sequence>
<feature type="domain" description="Pectinesterase catalytic" evidence="8">
    <location>
        <begin position="24"/>
        <end position="103"/>
    </location>
</feature>
<proteinExistence type="inferred from homology"/>
<comment type="caution">
    <text evidence="9">The sequence shown here is derived from an EMBL/GenBank/DDBJ whole genome shotgun (WGS) entry which is preliminary data.</text>
</comment>
<evidence type="ECO:0000313" key="10">
    <source>
        <dbReference type="Proteomes" id="UP000467840"/>
    </source>
</evidence>
<keyword evidence="6" id="KW-0378">Hydrolase</keyword>
<comment type="similarity">
    <text evidence="3">Belongs to the pectinesterase family.</text>
</comment>
<evidence type="ECO:0000259" key="8">
    <source>
        <dbReference type="Pfam" id="PF01095"/>
    </source>
</evidence>
<gene>
    <name evidence="9" type="ORF">GH714_025738</name>
</gene>
<dbReference type="GO" id="GO:0042545">
    <property type="term" value="P:cell wall modification"/>
    <property type="evidence" value="ECO:0007669"/>
    <property type="project" value="InterPro"/>
</dbReference>
<dbReference type="Gene3D" id="2.160.20.10">
    <property type="entry name" value="Single-stranded right-handed beta-helix, Pectin lyase-like"/>
    <property type="match status" value="1"/>
</dbReference>
<dbReference type="EC" id="3.1.1.11" evidence="4"/>
<accession>A0A6A6MGP2</accession>
<dbReference type="Proteomes" id="UP000467840">
    <property type="component" value="Chromosome 14"/>
</dbReference>
<evidence type="ECO:0000256" key="4">
    <source>
        <dbReference type="ARBA" id="ARBA00013229"/>
    </source>
</evidence>
<dbReference type="AlphaFoldDB" id="A0A6A6MGP2"/>
<dbReference type="GO" id="GO:0030599">
    <property type="term" value="F:pectinesterase activity"/>
    <property type="evidence" value="ECO:0007669"/>
    <property type="project" value="UniProtKB-EC"/>
</dbReference>
<keyword evidence="7" id="KW-0063">Aspartyl esterase</keyword>
<name>A0A6A6MGP2_HEVBR</name>
<dbReference type="PANTHER" id="PTHR31321:SF87">
    <property type="entry name" value="PECTINESTERASE 63-RELATED"/>
    <property type="match status" value="1"/>
</dbReference>
<keyword evidence="10" id="KW-1185">Reference proteome</keyword>
<evidence type="ECO:0000256" key="7">
    <source>
        <dbReference type="ARBA" id="ARBA00023085"/>
    </source>
</evidence>
<keyword evidence="5" id="KW-0964">Secreted</keyword>
<dbReference type="UniPathway" id="UPA00545">
    <property type="reaction ID" value="UER00823"/>
</dbReference>
<evidence type="ECO:0000256" key="5">
    <source>
        <dbReference type="ARBA" id="ARBA00022512"/>
    </source>
</evidence>
<dbReference type="EMBL" id="JAAGAX010000006">
    <property type="protein sequence ID" value="KAF2311665.1"/>
    <property type="molecule type" value="Genomic_DNA"/>
</dbReference>
<reference evidence="9 10" key="1">
    <citation type="journal article" date="2020" name="Mol. Plant">
        <title>The Chromosome-Based Rubber Tree Genome Provides New Insights into Spurge Genome Evolution and Rubber Biosynthesis.</title>
        <authorList>
            <person name="Liu J."/>
            <person name="Shi C."/>
            <person name="Shi C.C."/>
            <person name="Li W."/>
            <person name="Zhang Q.J."/>
            <person name="Zhang Y."/>
            <person name="Li K."/>
            <person name="Lu H.F."/>
            <person name="Shi C."/>
            <person name="Zhu S.T."/>
            <person name="Xiao Z.Y."/>
            <person name="Nan H."/>
            <person name="Yue Y."/>
            <person name="Zhu X.G."/>
            <person name="Wu Y."/>
            <person name="Hong X.N."/>
            <person name="Fan G.Y."/>
            <person name="Tong Y."/>
            <person name="Zhang D."/>
            <person name="Mao C.L."/>
            <person name="Liu Y.L."/>
            <person name="Hao S.J."/>
            <person name="Liu W.Q."/>
            <person name="Lv M.Q."/>
            <person name="Zhang H.B."/>
            <person name="Liu Y."/>
            <person name="Hu-Tang G.R."/>
            <person name="Wang J.P."/>
            <person name="Wang J.H."/>
            <person name="Sun Y.H."/>
            <person name="Ni S.B."/>
            <person name="Chen W.B."/>
            <person name="Zhang X.C."/>
            <person name="Jiao Y.N."/>
            <person name="Eichler E.E."/>
            <person name="Li G.H."/>
            <person name="Liu X."/>
            <person name="Gao L.Z."/>
        </authorList>
    </citation>
    <scope>NUCLEOTIDE SEQUENCE [LARGE SCALE GENOMIC DNA]</scope>
    <source>
        <strain evidence="10">cv. GT1</strain>
        <tissue evidence="9">Leaf</tissue>
    </source>
</reference>
<dbReference type="InterPro" id="IPR012334">
    <property type="entry name" value="Pectin_lyas_fold"/>
</dbReference>
<dbReference type="Pfam" id="PF01095">
    <property type="entry name" value="Pectinesterase"/>
    <property type="match status" value="1"/>
</dbReference>
<organism evidence="9 10">
    <name type="scientific">Hevea brasiliensis</name>
    <name type="common">Para rubber tree</name>
    <name type="synonym">Siphonia brasiliensis</name>
    <dbReference type="NCBI Taxonomy" id="3981"/>
    <lineage>
        <taxon>Eukaryota</taxon>
        <taxon>Viridiplantae</taxon>
        <taxon>Streptophyta</taxon>
        <taxon>Embryophyta</taxon>
        <taxon>Tracheophyta</taxon>
        <taxon>Spermatophyta</taxon>
        <taxon>Magnoliopsida</taxon>
        <taxon>eudicotyledons</taxon>
        <taxon>Gunneridae</taxon>
        <taxon>Pentapetalae</taxon>
        <taxon>rosids</taxon>
        <taxon>fabids</taxon>
        <taxon>Malpighiales</taxon>
        <taxon>Euphorbiaceae</taxon>
        <taxon>Crotonoideae</taxon>
        <taxon>Micrandreae</taxon>
        <taxon>Hevea</taxon>
    </lineage>
</organism>
<dbReference type="SUPFAM" id="SSF51126">
    <property type="entry name" value="Pectin lyase-like"/>
    <property type="match status" value="1"/>
</dbReference>
<dbReference type="GO" id="GO:0045490">
    <property type="term" value="P:pectin catabolic process"/>
    <property type="evidence" value="ECO:0007669"/>
    <property type="project" value="UniProtKB-UniPathway"/>
</dbReference>
<keyword evidence="5" id="KW-0134">Cell wall</keyword>
<dbReference type="InterPro" id="IPR011050">
    <property type="entry name" value="Pectin_lyase_fold/virulence"/>
</dbReference>
<evidence type="ECO:0000313" key="9">
    <source>
        <dbReference type="EMBL" id="KAF2311665.1"/>
    </source>
</evidence>
<comment type="pathway">
    <text evidence="2">Glycan metabolism; pectin degradation; 2-dehydro-3-deoxy-D-gluconate from pectin: step 1/5.</text>
</comment>